<dbReference type="EMBL" id="UAWO01000007">
    <property type="protein sequence ID" value="SQC85522.1"/>
    <property type="molecule type" value="Genomic_DNA"/>
</dbReference>
<name>A0A2X3HZA8_CLOPF</name>
<evidence type="ECO:0000256" key="1">
    <source>
        <dbReference type="SAM" id="Phobius"/>
    </source>
</evidence>
<feature type="transmembrane region" description="Helical" evidence="1">
    <location>
        <begin position="45"/>
        <end position="66"/>
    </location>
</feature>
<accession>A0A2X3HZA8</accession>
<feature type="transmembrane region" description="Helical" evidence="1">
    <location>
        <begin position="21"/>
        <end position="39"/>
    </location>
</feature>
<evidence type="ECO:0000313" key="2">
    <source>
        <dbReference type="EMBL" id="SQC85522.1"/>
    </source>
</evidence>
<evidence type="ECO:0000313" key="3">
    <source>
        <dbReference type="Proteomes" id="UP000250234"/>
    </source>
</evidence>
<dbReference type="AlphaFoldDB" id="A0A2X3HZA8"/>
<protein>
    <submittedName>
        <fullName evidence="2">Uncharacterized protein</fullName>
    </submittedName>
</protein>
<organism evidence="2 3">
    <name type="scientific">Clostridium perfringens</name>
    <dbReference type="NCBI Taxonomy" id="1502"/>
    <lineage>
        <taxon>Bacteria</taxon>
        <taxon>Bacillati</taxon>
        <taxon>Bacillota</taxon>
        <taxon>Clostridia</taxon>
        <taxon>Eubacteriales</taxon>
        <taxon>Clostridiaceae</taxon>
        <taxon>Clostridium</taxon>
    </lineage>
</organism>
<reference evidence="2 3" key="1">
    <citation type="submission" date="2018-06" db="EMBL/GenBank/DDBJ databases">
        <authorList>
            <consortium name="Pathogen Informatics"/>
            <person name="Doyle S."/>
        </authorList>
    </citation>
    <scope>NUCLEOTIDE SEQUENCE [LARGE SCALE GENOMIC DNA]</scope>
    <source>
        <strain evidence="2 3">NCTC8081</strain>
    </source>
</reference>
<dbReference type="RefSeq" id="WP_111946662.1">
    <property type="nucleotide sequence ID" value="NZ_CATNYA010000013.1"/>
</dbReference>
<proteinExistence type="predicted"/>
<dbReference type="Proteomes" id="UP000250234">
    <property type="component" value="Unassembled WGS sequence"/>
</dbReference>
<keyword evidence="1" id="KW-0472">Membrane</keyword>
<gene>
    <name evidence="2" type="ORF">NCTC8081_03315</name>
</gene>
<keyword evidence="1" id="KW-0812">Transmembrane</keyword>
<keyword evidence="1" id="KW-1133">Transmembrane helix</keyword>
<sequence length="76" mass="8640">MMAKLKSFINKILSITFEVKKVILGLLYIGCLVLPFSILSGELPLVFYVAWLIVTVLFTLQQGYLYGVPLKNPYKK</sequence>